<accession>A0A3P8AK57</accession>
<dbReference type="InterPro" id="IPR029448">
    <property type="entry name" value="FANCD2"/>
</dbReference>
<keyword evidence="3" id="KW-0832">Ubl conjugation</keyword>
<keyword evidence="7" id="KW-1185">Reference proteome</keyword>
<dbReference type="OrthoDB" id="27031at2759"/>
<gene>
    <name evidence="6" type="ORF">HPBE_LOCUS13445</name>
</gene>
<dbReference type="Proteomes" id="UP000050761">
    <property type="component" value="Unassembled WGS sequence"/>
</dbReference>
<dbReference type="PANTHER" id="PTHR32086:SF0">
    <property type="entry name" value="FANCONI ANEMIA GROUP D2 PROTEIN"/>
    <property type="match status" value="1"/>
</dbReference>
<dbReference type="GO" id="GO:1990918">
    <property type="term" value="P:double-strand break repair involved in meiotic recombination"/>
    <property type="evidence" value="ECO:0007669"/>
    <property type="project" value="TreeGrafter"/>
</dbReference>
<evidence type="ECO:0000256" key="3">
    <source>
        <dbReference type="ARBA" id="ARBA00022843"/>
    </source>
</evidence>
<dbReference type="GO" id="GO:0005634">
    <property type="term" value="C:nucleus"/>
    <property type="evidence" value="ECO:0007669"/>
    <property type="project" value="UniProtKB-SubCell"/>
</dbReference>
<evidence type="ECO:0000313" key="6">
    <source>
        <dbReference type="EMBL" id="VDO96204.1"/>
    </source>
</evidence>
<dbReference type="Pfam" id="PF14631">
    <property type="entry name" value="FancD2"/>
    <property type="match status" value="1"/>
</dbReference>
<evidence type="ECO:0000313" key="8">
    <source>
        <dbReference type="WBParaSite" id="HPBE_0001344401-mRNA-1"/>
    </source>
</evidence>
<keyword evidence="2" id="KW-1017">Isopeptide bond</keyword>
<dbReference type="EMBL" id="UZAH01027922">
    <property type="protein sequence ID" value="VDO96204.1"/>
    <property type="molecule type" value="Genomic_DNA"/>
</dbReference>
<reference evidence="6 7" key="1">
    <citation type="submission" date="2018-11" db="EMBL/GenBank/DDBJ databases">
        <authorList>
            <consortium name="Pathogen Informatics"/>
        </authorList>
    </citation>
    <scope>NUCLEOTIDE SEQUENCE [LARGE SCALE GENOMIC DNA]</scope>
</reference>
<evidence type="ECO:0000256" key="4">
    <source>
        <dbReference type="ARBA" id="ARBA00023242"/>
    </source>
</evidence>
<dbReference type="GO" id="GO:0070182">
    <property type="term" value="F:DNA polymerase binding"/>
    <property type="evidence" value="ECO:0007669"/>
    <property type="project" value="TreeGrafter"/>
</dbReference>
<protein>
    <submittedName>
        <fullName evidence="8">MSC domain-containing protein</fullName>
    </submittedName>
</protein>
<dbReference type="PANTHER" id="PTHR32086">
    <property type="entry name" value="FANCONI ANEMIA GROUP D2 PROTEIN"/>
    <property type="match status" value="1"/>
</dbReference>
<dbReference type="WBParaSite" id="HPBE_0001344401-mRNA-1">
    <property type="protein sequence ID" value="HPBE_0001344401-mRNA-1"/>
    <property type="gene ID" value="HPBE_0001344401"/>
</dbReference>
<evidence type="ECO:0000256" key="5">
    <source>
        <dbReference type="ARBA" id="ARBA00093456"/>
    </source>
</evidence>
<evidence type="ECO:0000256" key="2">
    <source>
        <dbReference type="ARBA" id="ARBA00022499"/>
    </source>
</evidence>
<keyword evidence="4" id="KW-0539">Nucleus</keyword>
<sequence length="494" mass="56113">MEGVEGDSKESCDTLFRTIQWVRTLFNVFADEQSCRGVDSQTLNDLWTKKFLLMFECQKELNIKVKVATEVKKKPVKKAPKRKRAPKEEPVDIVELMQEKRRSSIFLIDHLLDILVHVCPRIGKKSVPWAKEETPGSSIHGDISVVQGEVEKVVEQMADLLRLCLATLEHLFSWNHVSSLPSDSDAVTTRKKARREKLMAGIEHCILQEDGERSAGSEPEISVYGYLVDMCDMVPNVGVAVALLNGVSVISHYLRLRPVNYRLCAIQWILAKKLADLVPHEEKRKSKVYEQDSTDPDLSEKETKQIFACFTRATFGTIYKVLFVAMNDALAAEVVPSTGVLMRRADVQECLRTWSIAAGCLALFGLMLRVRELRSTSLLVTGIKEGRRFLAMMWNKNSSFMYLLEDKSRLASVTDRVVEIIKSVQIGNRNFQNICVHAKANRSNILLKLVPDFRVTNEQWMRAIQTKLVGFNCQDAFEIGLLKPRDINVSDPYY</sequence>
<evidence type="ECO:0000256" key="1">
    <source>
        <dbReference type="ARBA" id="ARBA00004123"/>
    </source>
</evidence>
<dbReference type="GO" id="GO:0036297">
    <property type="term" value="P:interstrand cross-link repair"/>
    <property type="evidence" value="ECO:0007669"/>
    <property type="project" value="TreeGrafter"/>
</dbReference>
<dbReference type="GO" id="GO:0000793">
    <property type="term" value="C:condensed chromosome"/>
    <property type="evidence" value="ECO:0007669"/>
    <property type="project" value="TreeGrafter"/>
</dbReference>
<evidence type="ECO:0000313" key="7">
    <source>
        <dbReference type="Proteomes" id="UP000050761"/>
    </source>
</evidence>
<comment type="similarity">
    <text evidence="5">Belongs to the Fanconi anemia protein FANCD2 family.</text>
</comment>
<comment type="subcellular location">
    <subcellularLocation>
        <location evidence="1">Nucleus</location>
    </subcellularLocation>
</comment>
<dbReference type="AlphaFoldDB" id="A0A3P8AK57"/>
<organism evidence="6">
    <name type="scientific">Heligmosomoides polygyrus</name>
    <name type="common">Parasitic roundworm</name>
    <dbReference type="NCBI Taxonomy" id="6339"/>
    <lineage>
        <taxon>Eukaryota</taxon>
        <taxon>Metazoa</taxon>
        <taxon>Ecdysozoa</taxon>
        <taxon>Nematoda</taxon>
        <taxon>Chromadorea</taxon>
        <taxon>Rhabditida</taxon>
        <taxon>Rhabditina</taxon>
        <taxon>Rhabditomorpha</taxon>
        <taxon>Strongyloidea</taxon>
        <taxon>Heligmosomidae</taxon>
        <taxon>Heligmosomoides</taxon>
    </lineage>
</organism>
<proteinExistence type="inferred from homology"/>
<dbReference type="GO" id="GO:0007129">
    <property type="term" value="P:homologous chromosome pairing at meiosis"/>
    <property type="evidence" value="ECO:0007669"/>
    <property type="project" value="TreeGrafter"/>
</dbReference>
<dbReference type="GO" id="GO:0031573">
    <property type="term" value="P:mitotic intra-S DNA damage checkpoint signaling"/>
    <property type="evidence" value="ECO:0007669"/>
    <property type="project" value="TreeGrafter"/>
</dbReference>
<reference evidence="8" key="2">
    <citation type="submission" date="2019-09" db="UniProtKB">
        <authorList>
            <consortium name="WormBaseParasite"/>
        </authorList>
    </citation>
    <scope>IDENTIFICATION</scope>
</reference>
<name>A0A3P8AK57_HELPZ</name>